<evidence type="ECO:0000256" key="1">
    <source>
        <dbReference type="ARBA" id="ARBA00000822"/>
    </source>
</evidence>
<comment type="similarity">
    <text evidence="8">Belongs to the glycosyl hydrolase 18 family.</text>
</comment>
<evidence type="ECO:0000256" key="7">
    <source>
        <dbReference type="RuleBase" id="RU000489"/>
    </source>
</evidence>
<organism evidence="12 13">
    <name type="scientific">Streptantibioticus silvisoli</name>
    <dbReference type="NCBI Taxonomy" id="2705255"/>
    <lineage>
        <taxon>Bacteria</taxon>
        <taxon>Bacillati</taxon>
        <taxon>Actinomycetota</taxon>
        <taxon>Actinomycetes</taxon>
        <taxon>Kitasatosporales</taxon>
        <taxon>Streptomycetaceae</taxon>
        <taxon>Streptantibioticus</taxon>
    </lineage>
</organism>
<feature type="compositionally biased region" description="Gly residues" evidence="9">
    <location>
        <begin position="499"/>
        <end position="521"/>
    </location>
</feature>
<dbReference type="SUPFAM" id="SSF54556">
    <property type="entry name" value="Chitinase insertion domain"/>
    <property type="match status" value="1"/>
</dbReference>
<dbReference type="PROSITE" id="PS01095">
    <property type="entry name" value="GH18_1"/>
    <property type="match status" value="1"/>
</dbReference>
<dbReference type="SUPFAM" id="SSF51055">
    <property type="entry name" value="Carbohydrate binding domain"/>
    <property type="match status" value="1"/>
</dbReference>
<dbReference type="CDD" id="cd06548">
    <property type="entry name" value="GH18_chitinase"/>
    <property type="match status" value="1"/>
</dbReference>
<dbReference type="InterPro" id="IPR017853">
    <property type="entry name" value="GH"/>
</dbReference>
<sequence length="579" mass="59699">MSIVALGAAGLTALGLATPADASSHAAAAAAAAPAANTTGAAATSGGLKVAYYDQWSIYQNAFYPKNVNSEGMAGKLDYLIYDFENIDPTNLTCMESTKASDPDPAGENDPNAGDGAGDAFADYQKSFGSDISVDGTADVYNQPIAGNFHQLQELKAANPHLKVLLSIGGWTYSKYFSDVAATDASRKKFVSSCVDMFIKGNLPSQAGYGGDGTAKGIFDGFDIDWEYPGGGGHLGNHSSSADKQNYTALLAEFRSELDTQGAADGKTYALSAALPAGQDKIADVETDKIGQYLTFGDPMTYDMHGGSFEPTGPTNHAAPLYDNPSDPMQPVAPGTEKYSTDETIKAYTVGDPQYGIPGGFPASKLNIGIPFYYRGWTGVAAGSDHGLFQPATGPAPGATDSGNVDGIRMYKELSGVVDNPADTFWDSQADAAYFYDGTNFWSGEDAQSLQTKADYAHCNGLGGTMMFSLYDLDSAATLFNDAVSDTNGSAGTCPAPPSGGGSGGTTGGGTGGSTTGGSTGGTTPPPTTCSEPAYSATAVYVNGDEVSYNGHNWQAKWWTQGEAPSTGGSGVWTDEGAC</sequence>
<feature type="region of interest" description="Disordered" evidence="9">
    <location>
        <begin position="489"/>
        <end position="531"/>
    </location>
</feature>
<evidence type="ECO:0000256" key="2">
    <source>
        <dbReference type="ARBA" id="ARBA00012729"/>
    </source>
</evidence>
<gene>
    <name evidence="12" type="ORF">POF43_031570</name>
</gene>
<keyword evidence="4" id="KW-0146">Chitin degradation</keyword>
<dbReference type="InterPro" id="IPR003610">
    <property type="entry name" value="CBM5/12"/>
</dbReference>
<dbReference type="Gene3D" id="2.10.10.20">
    <property type="entry name" value="Carbohydrate-binding module superfamily 5/12"/>
    <property type="match status" value="1"/>
</dbReference>
<evidence type="ECO:0000256" key="4">
    <source>
        <dbReference type="ARBA" id="ARBA00023024"/>
    </source>
</evidence>
<dbReference type="InterPro" id="IPR001579">
    <property type="entry name" value="Glyco_hydro_18_chit_AS"/>
</dbReference>
<reference evidence="12 13" key="1">
    <citation type="submission" date="2023-05" db="EMBL/GenBank/DDBJ databases">
        <title>Streptantibioticus silvisoli sp. nov., acidotolerant actinomycetes 1 from pine litter.</title>
        <authorList>
            <person name="Swiecimska M."/>
            <person name="Golinska P."/>
            <person name="Sangal V."/>
            <person name="Wachnowicz B."/>
            <person name="Goodfellow M."/>
        </authorList>
    </citation>
    <scope>NUCLEOTIDE SEQUENCE [LARGE SCALE GENOMIC DNA]</scope>
    <source>
        <strain evidence="12 13">SL54</strain>
    </source>
</reference>
<dbReference type="InterPro" id="IPR001223">
    <property type="entry name" value="Glyco_hydro18_cat"/>
</dbReference>
<dbReference type="CDD" id="cd12215">
    <property type="entry name" value="ChiC_BD"/>
    <property type="match status" value="1"/>
</dbReference>
<evidence type="ECO:0000256" key="8">
    <source>
        <dbReference type="RuleBase" id="RU004453"/>
    </source>
</evidence>
<dbReference type="SMART" id="SM00636">
    <property type="entry name" value="Glyco_18"/>
    <property type="match status" value="1"/>
</dbReference>
<dbReference type="Gene3D" id="3.20.20.80">
    <property type="entry name" value="Glycosidases"/>
    <property type="match status" value="1"/>
</dbReference>
<dbReference type="Pfam" id="PF00704">
    <property type="entry name" value="Glyco_hydro_18"/>
    <property type="match status" value="1"/>
</dbReference>
<dbReference type="RefSeq" id="WP_271324239.1">
    <property type="nucleotide sequence ID" value="NZ_JAAGKO020000077.1"/>
</dbReference>
<keyword evidence="5" id="KW-0119">Carbohydrate metabolism</keyword>
<dbReference type="EMBL" id="JAAGKO020000077">
    <property type="protein sequence ID" value="MDI5967211.1"/>
    <property type="molecule type" value="Genomic_DNA"/>
</dbReference>
<dbReference type="InterPro" id="IPR036573">
    <property type="entry name" value="CBM_sf_5/12"/>
</dbReference>
<evidence type="ECO:0000256" key="3">
    <source>
        <dbReference type="ARBA" id="ARBA00022801"/>
    </source>
</evidence>
<dbReference type="Proteomes" id="UP001156398">
    <property type="component" value="Unassembled WGS sequence"/>
</dbReference>
<keyword evidence="4" id="KW-0624">Polysaccharide degradation</keyword>
<dbReference type="InterPro" id="IPR011583">
    <property type="entry name" value="Chitinase_II/V-like_cat"/>
</dbReference>
<name>A0ABT6W8X4_9ACTN</name>
<protein>
    <recommendedName>
        <fullName evidence="2">chitinase</fullName>
        <ecNumber evidence="2">3.2.1.14</ecNumber>
    </recommendedName>
</protein>
<dbReference type="Pfam" id="PF02839">
    <property type="entry name" value="CBM_5_12"/>
    <property type="match status" value="1"/>
</dbReference>
<feature type="region of interest" description="Disordered" evidence="9">
    <location>
        <begin position="95"/>
        <end position="116"/>
    </location>
</feature>
<dbReference type="PANTHER" id="PTHR11177:SF317">
    <property type="entry name" value="CHITINASE 12-RELATED"/>
    <property type="match status" value="1"/>
</dbReference>
<evidence type="ECO:0000256" key="5">
    <source>
        <dbReference type="ARBA" id="ARBA00023277"/>
    </source>
</evidence>
<accession>A0ABT6W8X4</accession>
<evidence type="ECO:0000313" key="12">
    <source>
        <dbReference type="EMBL" id="MDI5967211.1"/>
    </source>
</evidence>
<dbReference type="InterPro" id="IPR050314">
    <property type="entry name" value="Glycosyl_Hydrlase_18"/>
</dbReference>
<keyword evidence="13" id="KW-1185">Reference proteome</keyword>
<dbReference type="SMART" id="SM00495">
    <property type="entry name" value="ChtBD3"/>
    <property type="match status" value="1"/>
</dbReference>
<dbReference type="Gene3D" id="3.10.50.10">
    <property type="match status" value="1"/>
</dbReference>
<comment type="caution">
    <text evidence="12">The sequence shown here is derived from an EMBL/GenBank/DDBJ whole genome shotgun (WGS) entry which is preliminary data.</text>
</comment>
<feature type="domain" description="GH18" evidence="11">
    <location>
        <begin position="47"/>
        <end position="487"/>
    </location>
</feature>
<feature type="compositionally biased region" description="Low complexity" evidence="9">
    <location>
        <begin position="106"/>
        <end position="116"/>
    </location>
</feature>
<dbReference type="InterPro" id="IPR029070">
    <property type="entry name" value="Chitinase_insertion_sf"/>
</dbReference>
<proteinExistence type="inferred from homology"/>
<dbReference type="EC" id="3.2.1.14" evidence="2"/>
<comment type="catalytic activity">
    <reaction evidence="1">
        <text>Random endo-hydrolysis of N-acetyl-beta-D-glucosaminide (1-&gt;4)-beta-linkages in chitin and chitodextrins.</text>
        <dbReference type="EC" id="3.2.1.14"/>
    </reaction>
</comment>
<feature type="signal peptide" evidence="10">
    <location>
        <begin position="1"/>
        <end position="22"/>
    </location>
</feature>
<dbReference type="PANTHER" id="PTHR11177">
    <property type="entry name" value="CHITINASE"/>
    <property type="match status" value="1"/>
</dbReference>
<evidence type="ECO:0000256" key="6">
    <source>
        <dbReference type="ARBA" id="ARBA00023295"/>
    </source>
</evidence>
<evidence type="ECO:0000256" key="10">
    <source>
        <dbReference type="SAM" id="SignalP"/>
    </source>
</evidence>
<dbReference type="GO" id="GO:0016787">
    <property type="term" value="F:hydrolase activity"/>
    <property type="evidence" value="ECO:0007669"/>
    <property type="project" value="UniProtKB-KW"/>
</dbReference>
<feature type="chain" id="PRO_5046587367" description="chitinase" evidence="10">
    <location>
        <begin position="23"/>
        <end position="579"/>
    </location>
</feature>
<keyword evidence="6 7" id="KW-0326">Glycosidase</keyword>
<dbReference type="SUPFAM" id="SSF51445">
    <property type="entry name" value="(Trans)glycosidases"/>
    <property type="match status" value="1"/>
</dbReference>
<dbReference type="PROSITE" id="PS51910">
    <property type="entry name" value="GH18_2"/>
    <property type="match status" value="1"/>
</dbReference>
<evidence type="ECO:0000256" key="9">
    <source>
        <dbReference type="SAM" id="MobiDB-lite"/>
    </source>
</evidence>
<keyword evidence="10" id="KW-0732">Signal</keyword>
<evidence type="ECO:0000259" key="11">
    <source>
        <dbReference type="PROSITE" id="PS51910"/>
    </source>
</evidence>
<evidence type="ECO:0000313" key="13">
    <source>
        <dbReference type="Proteomes" id="UP001156398"/>
    </source>
</evidence>
<keyword evidence="3 7" id="KW-0378">Hydrolase</keyword>